<feature type="coiled-coil region" evidence="1">
    <location>
        <begin position="6"/>
        <end position="40"/>
    </location>
</feature>
<evidence type="ECO:0000313" key="3">
    <source>
        <dbReference type="EnsemblMetazoa" id="XP_038048372.1"/>
    </source>
</evidence>
<evidence type="ECO:0000256" key="1">
    <source>
        <dbReference type="SAM" id="Coils"/>
    </source>
</evidence>
<sequence length="178" mass="19799">MNKSNIKEANEHLQKLYQRVQDLESTVQEQAEAMIRKDEEAGEALRELGRSKDREIAELRKSLEASEVHVQHLMGSCRDKDAQILQLKQRSRILEEVCQELPSLEIVVGALRKTPLSPGMPGSRHASGFDQGVAANSEGGSPLPVEGEQEAGKPGEHLQNNISRNFSISDDDDERHLP</sequence>
<feature type="compositionally biased region" description="Acidic residues" evidence="2">
    <location>
        <begin position="169"/>
        <end position="178"/>
    </location>
</feature>
<dbReference type="OrthoDB" id="6413631at2759"/>
<feature type="region of interest" description="Disordered" evidence="2">
    <location>
        <begin position="117"/>
        <end position="178"/>
    </location>
</feature>
<keyword evidence="4" id="KW-1185">Reference proteome</keyword>
<proteinExistence type="predicted"/>
<keyword evidence="1" id="KW-0175">Coiled coil</keyword>
<dbReference type="OMA" id="LYISEQK"/>
<organism evidence="3 4">
    <name type="scientific">Patiria miniata</name>
    <name type="common">Bat star</name>
    <name type="synonym">Asterina miniata</name>
    <dbReference type="NCBI Taxonomy" id="46514"/>
    <lineage>
        <taxon>Eukaryota</taxon>
        <taxon>Metazoa</taxon>
        <taxon>Echinodermata</taxon>
        <taxon>Eleutherozoa</taxon>
        <taxon>Asterozoa</taxon>
        <taxon>Asteroidea</taxon>
        <taxon>Valvatacea</taxon>
        <taxon>Valvatida</taxon>
        <taxon>Asterinidae</taxon>
        <taxon>Patiria</taxon>
    </lineage>
</organism>
<evidence type="ECO:0008006" key="5">
    <source>
        <dbReference type="Google" id="ProtNLM"/>
    </source>
</evidence>
<accession>A0A913Z9E8</accession>
<reference evidence="3" key="1">
    <citation type="submission" date="2022-11" db="UniProtKB">
        <authorList>
            <consortium name="EnsemblMetazoa"/>
        </authorList>
    </citation>
    <scope>IDENTIFICATION</scope>
</reference>
<dbReference type="GeneID" id="119722368"/>
<dbReference type="AlphaFoldDB" id="A0A913Z9E8"/>
<dbReference type="RefSeq" id="XP_038048372.1">
    <property type="nucleotide sequence ID" value="XM_038192444.1"/>
</dbReference>
<dbReference type="EnsemblMetazoa" id="XM_038192444.1">
    <property type="protein sequence ID" value="XP_038048372.1"/>
    <property type="gene ID" value="LOC119722368"/>
</dbReference>
<evidence type="ECO:0000313" key="4">
    <source>
        <dbReference type="Proteomes" id="UP000887568"/>
    </source>
</evidence>
<dbReference type="Proteomes" id="UP000887568">
    <property type="component" value="Unplaced"/>
</dbReference>
<name>A0A913Z9E8_PATMI</name>
<protein>
    <recommendedName>
        <fullName evidence="5">Vimentin-type intermediate filament-associated coiled-coil protein</fullName>
    </recommendedName>
</protein>
<feature type="compositionally biased region" description="Polar residues" evidence="2">
    <location>
        <begin position="158"/>
        <end position="168"/>
    </location>
</feature>
<evidence type="ECO:0000256" key="2">
    <source>
        <dbReference type="SAM" id="MobiDB-lite"/>
    </source>
</evidence>